<proteinExistence type="predicted"/>
<sequence>MLCLEVRAQDDAIDVLALLLRERFTESENEARKVGPRLLNAPAGTKRPTSHRPPATIAKF</sequence>
<dbReference type="Proteomes" id="UP000006135">
    <property type="component" value="Chromosome"/>
</dbReference>
<dbReference type="HOGENOM" id="CLU_2930533_0_0_6"/>
<keyword evidence="3" id="KW-1185">Reference proteome</keyword>
<protein>
    <submittedName>
        <fullName evidence="2">Tn5045 transposase</fullName>
    </submittedName>
</protein>
<gene>
    <name evidence="2" type="ordered locus">Atc_2071</name>
</gene>
<dbReference type="KEGG" id="acu:Atc_2071"/>
<reference evidence="2 3" key="1">
    <citation type="journal article" date="2011" name="J. Genet. Genomics">
        <title>Unraveling the Acidithiobacillus caldus complete genome and its central metabolisms for carbon assimilation.</title>
        <authorList>
            <person name="You X.Y."/>
            <person name="Guo X."/>
            <person name="Zheng H.J."/>
            <person name="Zhang M.J."/>
            <person name="Liu L.J."/>
            <person name="Zhu Y.Q."/>
            <person name="Zhu B."/>
            <person name="Wang S.Y."/>
            <person name="Zhao G.P."/>
            <person name="Poetsch A."/>
            <person name="Jiang C.Y."/>
            <person name="Liu S.J."/>
        </authorList>
    </citation>
    <scope>NUCLEOTIDE SEQUENCE [LARGE SCALE GENOMIC DNA]</scope>
    <source>
        <strain evidence="2 3">SM-1</strain>
    </source>
</reference>
<organism evidence="2 3">
    <name type="scientific">Acidithiobacillus caldus (strain SM-1)</name>
    <dbReference type="NCBI Taxonomy" id="990288"/>
    <lineage>
        <taxon>Bacteria</taxon>
        <taxon>Pseudomonadati</taxon>
        <taxon>Pseudomonadota</taxon>
        <taxon>Acidithiobacillia</taxon>
        <taxon>Acidithiobacillales</taxon>
        <taxon>Acidithiobacillaceae</taxon>
        <taxon>Acidithiobacillus</taxon>
    </lineage>
</organism>
<dbReference type="STRING" id="990288.Atc_2071"/>
<accession>F9ZR24</accession>
<name>F9ZR24_ACICS</name>
<feature type="region of interest" description="Disordered" evidence="1">
    <location>
        <begin position="27"/>
        <end position="60"/>
    </location>
</feature>
<dbReference type="EMBL" id="CP002573">
    <property type="protein sequence ID" value="AEK58719.1"/>
    <property type="molecule type" value="Genomic_DNA"/>
</dbReference>
<evidence type="ECO:0000256" key="1">
    <source>
        <dbReference type="SAM" id="MobiDB-lite"/>
    </source>
</evidence>
<evidence type="ECO:0000313" key="3">
    <source>
        <dbReference type="Proteomes" id="UP000006135"/>
    </source>
</evidence>
<dbReference type="AlphaFoldDB" id="F9ZR24"/>
<evidence type="ECO:0000313" key="2">
    <source>
        <dbReference type="EMBL" id="AEK58719.1"/>
    </source>
</evidence>